<organism evidence="2 3">
    <name type="scientific">Agrobacterium tumefaciens str. Kerr 14</name>
    <dbReference type="NCBI Taxonomy" id="1183424"/>
    <lineage>
        <taxon>Bacteria</taxon>
        <taxon>Pseudomonadati</taxon>
        <taxon>Pseudomonadota</taxon>
        <taxon>Alphaproteobacteria</taxon>
        <taxon>Hyphomicrobiales</taxon>
        <taxon>Rhizobiaceae</taxon>
        <taxon>Rhizobium/Agrobacterium group</taxon>
        <taxon>Agrobacterium</taxon>
        <taxon>Agrobacterium tumefaciens complex</taxon>
    </lineage>
</organism>
<gene>
    <name evidence="2" type="ORF">AGR4C_Cc50344</name>
</gene>
<evidence type="ECO:0000313" key="2">
    <source>
        <dbReference type="EMBL" id="CUX30099.1"/>
    </source>
</evidence>
<dbReference type="EMBL" id="FBWC01000014">
    <property type="protein sequence ID" value="CUX30099.1"/>
    <property type="molecule type" value="Genomic_DNA"/>
</dbReference>
<dbReference type="Proteomes" id="UP000191897">
    <property type="component" value="Unassembled WGS sequence"/>
</dbReference>
<accession>A0A1S7Q1W0</accession>
<protein>
    <submittedName>
        <fullName evidence="2">Uncharacterized protein</fullName>
    </submittedName>
</protein>
<sequence length="71" mass="7900">MTEEVCSPETITAIQPSHSVNPEKKALRGHGSGLARHSIRYRKPDGGVWREPFGSWGKHIKMLRDVAHPNG</sequence>
<name>A0A1S7Q1W0_AGRTU</name>
<evidence type="ECO:0000256" key="1">
    <source>
        <dbReference type="SAM" id="MobiDB-lite"/>
    </source>
</evidence>
<dbReference type="AlphaFoldDB" id="A0A1S7Q1W0"/>
<proteinExistence type="predicted"/>
<evidence type="ECO:0000313" key="3">
    <source>
        <dbReference type="Proteomes" id="UP000191897"/>
    </source>
</evidence>
<feature type="region of interest" description="Disordered" evidence="1">
    <location>
        <begin position="15"/>
        <end position="35"/>
    </location>
</feature>
<reference evidence="2 3" key="1">
    <citation type="submission" date="2016-01" db="EMBL/GenBank/DDBJ databases">
        <authorList>
            <person name="Oliw E.H."/>
        </authorList>
    </citation>
    <scope>NUCLEOTIDE SEQUENCE [LARGE SCALE GENOMIC DNA]</scope>
    <source>
        <strain evidence="2 3">Kerr 14</strain>
    </source>
</reference>